<dbReference type="PANTHER" id="PTHR42101">
    <property type="entry name" value="CHROMOSOME 16, WHOLE GENOME SHOTGUN SEQUENCE"/>
    <property type="match status" value="1"/>
</dbReference>
<feature type="compositionally biased region" description="Basic and acidic residues" evidence="1">
    <location>
        <begin position="649"/>
        <end position="660"/>
    </location>
</feature>
<sequence length="666" mass="75382">MTAHEHHLHHLPHLDRLHHHHQQGHRDRLNFLKSPVDGHAGTFKAGAHDGDHIAEPALDEQEIPLLKRYDEPTLLEVFYDLFFAANYNVFSENKQVTNHNNFKSYIGYFCLLWMSWFLTASYDVRFVTDSIFERTARAVSLGVLVGFAIVAPNFDPGRQKASVMQTMSLILMFSRAILVIEYATILWHVRRFKKARIPLYASIAVNIMAMLIYLGITFRFREDKNSRVYITWYVVSSVECIVTLFIAYKWTVMDFSKTHFIKRLSLLTVMMLGDGLVNIAKDVVTIVETADSWDPRTIGLITAGVATIYFVFLIYFDWLRSSFYLPRLRNIVWTALHLPFHLSLVLFLQAFTQYIMWGKVMGILNHMNADLFSLDVDSAGAKVTNLTSAFMATDIQRSVDQFFALYPAKSSEVTSTVNVAIGNISRIPDGLWPQITLWEKTGNVSAISSDNFDAFSTVLYSLQNIVLSLTNNLFVVFGIDLAKDVIESGKVPTQGDVNSGVFQSTVDHKTWRRYRLVFAYGYIAAGSCLLLMAVLSIVARRTPWKPWPIIRLVILVLLAIGTGLVSLLWFDGPPSDGPQDAPPRTDRCLEYLATPWVLLTIFIVYTVVLILTHIGDAIARPNSKTSQQGPPIEKLSHDAASVPLTTSIDWRKEQPTEIRQEPATSH</sequence>
<dbReference type="OrthoDB" id="3177213at2759"/>
<feature type="transmembrane region" description="Helical" evidence="2">
    <location>
        <begin position="517"/>
        <end position="537"/>
    </location>
</feature>
<proteinExistence type="predicted"/>
<gene>
    <name evidence="3" type="ORF">E4U42_007965</name>
</gene>
<feature type="transmembrane region" description="Helical" evidence="2">
    <location>
        <begin position="593"/>
        <end position="614"/>
    </location>
</feature>
<dbReference type="PANTHER" id="PTHR42101:SF1">
    <property type="entry name" value="LOW TEMPERATURE REQUIREMENT A"/>
    <property type="match status" value="1"/>
</dbReference>
<feature type="transmembrane region" description="Helical" evidence="2">
    <location>
        <begin position="199"/>
        <end position="218"/>
    </location>
</feature>
<feature type="transmembrane region" description="Helical" evidence="2">
    <location>
        <begin position="230"/>
        <end position="248"/>
    </location>
</feature>
<organism evidence="3 4">
    <name type="scientific">Claviceps africana</name>
    <dbReference type="NCBI Taxonomy" id="83212"/>
    <lineage>
        <taxon>Eukaryota</taxon>
        <taxon>Fungi</taxon>
        <taxon>Dikarya</taxon>
        <taxon>Ascomycota</taxon>
        <taxon>Pezizomycotina</taxon>
        <taxon>Sordariomycetes</taxon>
        <taxon>Hypocreomycetidae</taxon>
        <taxon>Hypocreales</taxon>
        <taxon>Clavicipitaceae</taxon>
        <taxon>Claviceps</taxon>
    </lineage>
</organism>
<keyword evidence="2" id="KW-0472">Membrane</keyword>
<evidence type="ECO:0000256" key="1">
    <source>
        <dbReference type="SAM" id="MobiDB-lite"/>
    </source>
</evidence>
<feature type="transmembrane region" description="Helical" evidence="2">
    <location>
        <begin position="105"/>
        <end position="124"/>
    </location>
</feature>
<keyword evidence="2" id="KW-1133">Transmembrane helix</keyword>
<name>A0A8K0NFU0_9HYPO</name>
<evidence type="ECO:0000313" key="4">
    <source>
        <dbReference type="Proteomes" id="UP000811619"/>
    </source>
</evidence>
<feature type="transmembrane region" description="Helical" evidence="2">
    <location>
        <begin position="549"/>
        <end position="570"/>
    </location>
</feature>
<keyword evidence="4" id="KW-1185">Reference proteome</keyword>
<evidence type="ECO:0000313" key="3">
    <source>
        <dbReference type="EMBL" id="KAG5915615.1"/>
    </source>
</evidence>
<feature type="transmembrane region" description="Helical" evidence="2">
    <location>
        <begin position="166"/>
        <end position="187"/>
    </location>
</feature>
<keyword evidence="2" id="KW-0812">Transmembrane</keyword>
<dbReference type="Proteomes" id="UP000811619">
    <property type="component" value="Unassembled WGS sequence"/>
</dbReference>
<dbReference type="EMBL" id="SRPY01000966">
    <property type="protein sequence ID" value="KAG5915615.1"/>
    <property type="molecule type" value="Genomic_DNA"/>
</dbReference>
<feature type="transmembrane region" description="Helical" evidence="2">
    <location>
        <begin position="136"/>
        <end position="154"/>
    </location>
</feature>
<feature type="region of interest" description="Disordered" evidence="1">
    <location>
        <begin position="645"/>
        <end position="666"/>
    </location>
</feature>
<accession>A0A8K0NFU0</accession>
<evidence type="ECO:0000256" key="2">
    <source>
        <dbReference type="SAM" id="Phobius"/>
    </source>
</evidence>
<feature type="transmembrane region" description="Helical" evidence="2">
    <location>
        <begin position="260"/>
        <end position="280"/>
    </location>
</feature>
<feature type="transmembrane region" description="Helical" evidence="2">
    <location>
        <begin position="300"/>
        <end position="319"/>
    </location>
</feature>
<feature type="transmembrane region" description="Helical" evidence="2">
    <location>
        <begin position="331"/>
        <end position="351"/>
    </location>
</feature>
<dbReference type="AlphaFoldDB" id="A0A8K0NFU0"/>
<reference evidence="3" key="1">
    <citation type="journal article" date="2020" name="bioRxiv">
        <title>Whole genome comparisons of ergot fungi reveals the divergence and evolution of species within the genus Claviceps are the result of varying mechanisms driving genome evolution and host range expansion.</title>
        <authorList>
            <person name="Wyka S.A."/>
            <person name="Mondo S.J."/>
            <person name="Liu M."/>
            <person name="Dettman J."/>
            <person name="Nalam V."/>
            <person name="Broders K.D."/>
        </authorList>
    </citation>
    <scope>NUCLEOTIDE SEQUENCE</scope>
    <source>
        <strain evidence="3">CCC 489</strain>
    </source>
</reference>
<protein>
    <recommendedName>
        <fullName evidence="5">Low temperature requirement A</fullName>
    </recommendedName>
</protein>
<comment type="caution">
    <text evidence="3">The sequence shown here is derived from an EMBL/GenBank/DDBJ whole genome shotgun (WGS) entry which is preliminary data.</text>
</comment>
<evidence type="ECO:0008006" key="5">
    <source>
        <dbReference type="Google" id="ProtNLM"/>
    </source>
</evidence>